<keyword evidence="1" id="KW-0175">Coiled coil</keyword>
<organism evidence="2 3">
    <name type="scientific">Methylobacterium symbioticum</name>
    <dbReference type="NCBI Taxonomy" id="2584084"/>
    <lineage>
        <taxon>Bacteria</taxon>
        <taxon>Pseudomonadati</taxon>
        <taxon>Pseudomonadota</taxon>
        <taxon>Alphaproteobacteria</taxon>
        <taxon>Hyphomicrobiales</taxon>
        <taxon>Methylobacteriaceae</taxon>
        <taxon>Methylobacterium</taxon>
    </lineage>
</organism>
<reference evidence="2 3" key="1">
    <citation type="submission" date="2019-06" db="EMBL/GenBank/DDBJ databases">
        <authorList>
            <person name="Rodrigo-Torres L."/>
            <person name="Arahal R. D."/>
            <person name="Lucena T."/>
        </authorList>
    </citation>
    <scope>NUCLEOTIDE SEQUENCE [LARGE SCALE GENOMIC DNA]</scope>
    <source>
        <strain evidence="2 3">SB0023/3</strain>
    </source>
</reference>
<feature type="coiled-coil region" evidence="1">
    <location>
        <begin position="44"/>
        <end position="92"/>
    </location>
</feature>
<evidence type="ECO:0000256" key="1">
    <source>
        <dbReference type="SAM" id="Coils"/>
    </source>
</evidence>
<accession>A0A509ECU2</accession>
<protein>
    <recommendedName>
        <fullName evidence="4">DUF465 domain-containing protein</fullName>
    </recommendedName>
</protein>
<gene>
    <name evidence="2" type="ORF">MET9862_02046</name>
</gene>
<evidence type="ECO:0000313" key="2">
    <source>
        <dbReference type="EMBL" id="VUD71464.1"/>
    </source>
</evidence>
<dbReference type="Pfam" id="PF04325">
    <property type="entry name" value="DUF465"/>
    <property type="match status" value="1"/>
</dbReference>
<dbReference type="AlphaFoldDB" id="A0A509ECU2"/>
<dbReference type="InterPro" id="IPR007420">
    <property type="entry name" value="DUF465"/>
</dbReference>
<dbReference type="Proteomes" id="UP000410984">
    <property type="component" value="Unassembled WGS sequence"/>
</dbReference>
<keyword evidence="3" id="KW-1185">Reference proteome</keyword>
<dbReference type="InterPro" id="IPR038444">
    <property type="entry name" value="DUF465_sf"/>
</dbReference>
<sequence>MPGACWDAAVRVVFQRAAMTVESIEGAQDNARVEDGQPDLVRELHGLKEEHRDLDSAIEALERGVVADQLQIQRLKKRKLTLRDRIAYVEDQLTPDIIA</sequence>
<evidence type="ECO:0008006" key="4">
    <source>
        <dbReference type="Google" id="ProtNLM"/>
    </source>
</evidence>
<dbReference type="Gene3D" id="6.10.280.50">
    <property type="match status" value="1"/>
</dbReference>
<evidence type="ECO:0000313" key="3">
    <source>
        <dbReference type="Proteomes" id="UP000410984"/>
    </source>
</evidence>
<name>A0A509ECU2_9HYPH</name>
<dbReference type="EMBL" id="CABFPH010000023">
    <property type="protein sequence ID" value="VUD71464.1"/>
    <property type="molecule type" value="Genomic_DNA"/>
</dbReference>
<proteinExistence type="predicted"/>